<dbReference type="Pfam" id="PF02653">
    <property type="entry name" value="BPD_transp_2"/>
    <property type="match status" value="1"/>
</dbReference>
<feature type="transmembrane region" description="Helical" evidence="6">
    <location>
        <begin position="188"/>
        <end position="210"/>
    </location>
</feature>
<evidence type="ECO:0000313" key="8">
    <source>
        <dbReference type="Proteomes" id="UP000001202"/>
    </source>
</evidence>
<feature type="transmembrane region" description="Helical" evidence="6">
    <location>
        <begin position="43"/>
        <end position="67"/>
    </location>
</feature>
<dbReference type="Proteomes" id="UP000001202">
    <property type="component" value="Chromosome"/>
</dbReference>
<dbReference type="GeneID" id="93876103"/>
<evidence type="ECO:0000256" key="4">
    <source>
        <dbReference type="ARBA" id="ARBA00022989"/>
    </source>
</evidence>
<dbReference type="InterPro" id="IPR001851">
    <property type="entry name" value="ABC_transp_permease"/>
</dbReference>
<evidence type="ECO:0000256" key="1">
    <source>
        <dbReference type="ARBA" id="ARBA00004651"/>
    </source>
</evidence>
<dbReference type="GO" id="GO:0005886">
    <property type="term" value="C:plasma membrane"/>
    <property type="evidence" value="ECO:0007669"/>
    <property type="project" value="UniProtKB-SubCell"/>
</dbReference>
<name>A0A0H3BI49_TREPS</name>
<gene>
    <name evidence="7" type="primary">rbsC1</name>
    <name evidence="7" type="ordered locus">TPASS_0322</name>
</gene>
<dbReference type="KEGG" id="tpp:TPASS_0322"/>
<organism evidence="7 8">
    <name type="scientific">Treponema pallidum subsp. pallidum (strain SS14)</name>
    <dbReference type="NCBI Taxonomy" id="455434"/>
    <lineage>
        <taxon>Bacteria</taxon>
        <taxon>Pseudomonadati</taxon>
        <taxon>Spirochaetota</taxon>
        <taxon>Spirochaetia</taxon>
        <taxon>Spirochaetales</taxon>
        <taxon>Treponemataceae</taxon>
        <taxon>Treponema</taxon>
    </lineage>
</organism>
<dbReference type="PANTHER" id="PTHR47089">
    <property type="entry name" value="ABC TRANSPORTER, PERMEASE PROTEIN"/>
    <property type="match status" value="1"/>
</dbReference>
<dbReference type="GO" id="GO:0022857">
    <property type="term" value="F:transmembrane transporter activity"/>
    <property type="evidence" value="ECO:0007669"/>
    <property type="project" value="InterPro"/>
</dbReference>
<evidence type="ECO:0000256" key="5">
    <source>
        <dbReference type="ARBA" id="ARBA00023136"/>
    </source>
</evidence>
<dbReference type="CDD" id="cd06580">
    <property type="entry name" value="TM_PBP1_transp_TpRbsC_like"/>
    <property type="match status" value="1"/>
</dbReference>
<keyword evidence="3 6" id="KW-0812">Transmembrane</keyword>
<evidence type="ECO:0000256" key="2">
    <source>
        <dbReference type="ARBA" id="ARBA00022475"/>
    </source>
</evidence>
<evidence type="ECO:0000256" key="3">
    <source>
        <dbReference type="ARBA" id="ARBA00022692"/>
    </source>
</evidence>
<dbReference type="PANTHER" id="PTHR47089:SF1">
    <property type="entry name" value="GUANOSINE ABC TRANSPORTER PERMEASE PROTEIN NUPP"/>
    <property type="match status" value="1"/>
</dbReference>
<keyword evidence="4 6" id="KW-1133">Transmembrane helix</keyword>
<feature type="transmembrane region" description="Helical" evidence="6">
    <location>
        <begin position="241"/>
        <end position="259"/>
    </location>
</feature>
<sequence length="400" mass="42563">MRRNRARARASHEWDAEKRDCGQKNRGTGVIARLRGCLVHPKYHALLIPCLAVILGFAVGAVVMAVSGLHPKYILIALVRSMFGVNVQAFGTGRSVWNFRYMGEGVVTCLPLILTGLAVAFTSHMGLFNIGAEGQLVVGSVCAVCVGVLWHEHLSFFTIPAAVLAGMVGGGLWGLIPGVLRAVCGISEVVVTIMLNYVGLYGANFVVTALPGSDLMRTVSLPPAATLHSDFLSRVSNGSRLHWGFLLVIAALVSFKFLIEKTTFGYELRVVGASAEAARYAGIHIRRRVMLATSISGMYAGLAGVLLAIGTFSYGRVLPGFEGYGFEGIVVSLVGRNTAWGCVFGGSLLGSLRAAGPLMQLNGVPKEVSVIIVSAIIVFLSMHNGIRAMLVRWGRQGAHV</sequence>
<feature type="transmembrane region" description="Helical" evidence="6">
    <location>
        <begin position="368"/>
        <end position="386"/>
    </location>
</feature>
<feature type="transmembrane region" description="Helical" evidence="6">
    <location>
        <begin position="105"/>
        <end position="127"/>
    </location>
</feature>
<keyword evidence="5 6" id="KW-0472">Membrane</keyword>
<feature type="transmembrane region" description="Helical" evidence="6">
    <location>
        <begin position="289"/>
        <end position="314"/>
    </location>
</feature>
<dbReference type="AlphaFoldDB" id="A0A0H3BI49"/>
<proteinExistence type="predicted"/>
<feature type="transmembrane region" description="Helical" evidence="6">
    <location>
        <begin position="156"/>
        <end position="176"/>
    </location>
</feature>
<reference evidence="7 8" key="1">
    <citation type="journal article" date="2008" name="BMC Microbiol.">
        <title>Complete genome sequence of Treponema pallidum ssp. pallidum strain SS14 determined with oligonucleotide arrays.</title>
        <authorList>
            <person name="Matejkova P."/>
            <person name="Strouhal M."/>
            <person name="Smajs D."/>
            <person name="Norris S.J."/>
            <person name="Palzkill T."/>
            <person name="Petrosino J.F."/>
            <person name="Sodergren E."/>
            <person name="Norton J.E."/>
            <person name="Singh J."/>
            <person name="Richmond T.A."/>
            <person name="Molla M.N."/>
            <person name="Albert T.J."/>
            <person name="Weinstock G.M."/>
        </authorList>
    </citation>
    <scope>NUCLEOTIDE SEQUENCE [LARGE SCALE GENOMIC DNA]</scope>
    <source>
        <strain evidence="7 8">SS14</strain>
    </source>
</reference>
<dbReference type="PATRIC" id="fig|243276.5.peg.339"/>
<evidence type="ECO:0000313" key="7">
    <source>
        <dbReference type="EMBL" id="ACD70748.1"/>
    </source>
</evidence>
<dbReference type="RefSeq" id="WP_010881770.1">
    <property type="nucleotide sequence ID" value="NC_010741.1"/>
</dbReference>
<accession>A0A0H3BI49</accession>
<evidence type="ECO:0000256" key="6">
    <source>
        <dbReference type="SAM" id="Phobius"/>
    </source>
</evidence>
<dbReference type="EMBL" id="CP000805">
    <property type="protein sequence ID" value="ACD70748.1"/>
    <property type="molecule type" value="Genomic_DNA"/>
</dbReference>
<keyword evidence="2" id="KW-1003">Cell membrane</keyword>
<comment type="subcellular location">
    <subcellularLocation>
        <location evidence="1">Cell membrane</location>
        <topology evidence="1">Multi-pass membrane protein</topology>
    </subcellularLocation>
</comment>
<protein>
    <submittedName>
        <fullName evidence="7">Ribose/galactose ABC transporter, permease protein</fullName>
    </submittedName>
</protein>